<feature type="transmembrane region" description="Helical" evidence="1">
    <location>
        <begin position="6"/>
        <end position="21"/>
    </location>
</feature>
<evidence type="ECO:0000259" key="3">
    <source>
        <dbReference type="Pfam" id="PF07670"/>
    </source>
</evidence>
<reference evidence="4 5" key="1">
    <citation type="journal article" date="2014" name="Genome Announc.">
        <title>Draft Genome Sequences of Two Vibrionaceae Species, Vibrio ponticus C121 and Photobacterium aphoticum C119, Isolated as Coral Reef Microbiota.</title>
        <authorList>
            <person name="Al-saari N."/>
            <person name="Meirelles P.M."/>
            <person name="Mino S."/>
            <person name="Suda W."/>
            <person name="Oshima K."/>
            <person name="Hattori M."/>
            <person name="Ohkuma M."/>
            <person name="Thompson F.L."/>
            <person name="Gomez-Gil B."/>
            <person name="Sawabe T."/>
            <person name="Sawabe T."/>
        </authorList>
    </citation>
    <scope>NUCLEOTIDE SEQUENCE [LARGE SCALE GENOMIC DNA]</scope>
    <source>
        <strain evidence="4 5">JCM 19237</strain>
    </source>
</reference>
<dbReference type="PANTHER" id="PTHR10590:SF4">
    <property type="entry name" value="SOLUTE CARRIER FAMILY 28 MEMBER 3"/>
    <property type="match status" value="1"/>
</dbReference>
<dbReference type="InterPro" id="IPR011642">
    <property type="entry name" value="Gate_dom"/>
</dbReference>
<dbReference type="GO" id="GO:0005337">
    <property type="term" value="F:nucleoside transmembrane transporter activity"/>
    <property type="evidence" value="ECO:0007669"/>
    <property type="project" value="InterPro"/>
</dbReference>
<feature type="transmembrane region" description="Helical" evidence="1">
    <location>
        <begin position="33"/>
        <end position="51"/>
    </location>
</feature>
<proteinExistence type="predicted"/>
<evidence type="ECO:0000313" key="4">
    <source>
        <dbReference type="EMBL" id="GAL08146.1"/>
    </source>
</evidence>
<dbReference type="eggNOG" id="COG1972">
    <property type="taxonomic scope" value="Bacteria"/>
</dbReference>
<name>A0A090QZ16_9GAMM</name>
<feature type="domain" description="Concentrative nucleoside transporter N-terminal" evidence="2">
    <location>
        <begin position="8"/>
        <end position="81"/>
    </location>
</feature>
<dbReference type="InterPro" id="IPR002668">
    <property type="entry name" value="CNT_N_dom"/>
</dbReference>
<evidence type="ECO:0000259" key="2">
    <source>
        <dbReference type="Pfam" id="PF01773"/>
    </source>
</evidence>
<keyword evidence="1" id="KW-1133">Transmembrane helix</keyword>
<dbReference type="STRING" id="754436.JCM19237_200"/>
<comment type="caution">
    <text evidence="4">The sequence shown here is derived from an EMBL/GenBank/DDBJ whole genome shotgun (WGS) entry which is preliminary data.</text>
</comment>
<dbReference type="PANTHER" id="PTHR10590">
    <property type="entry name" value="SODIUM/NUCLEOSIDE COTRANSPORTER"/>
    <property type="match status" value="1"/>
</dbReference>
<dbReference type="GO" id="GO:0005886">
    <property type="term" value="C:plasma membrane"/>
    <property type="evidence" value="ECO:0007669"/>
    <property type="project" value="TreeGrafter"/>
</dbReference>
<gene>
    <name evidence="4" type="ORF">JCM19237_200</name>
</gene>
<dbReference type="EMBL" id="BBMN01000022">
    <property type="protein sequence ID" value="GAL08146.1"/>
    <property type="molecule type" value="Genomic_DNA"/>
</dbReference>
<dbReference type="Pfam" id="PF07670">
    <property type="entry name" value="Gate"/>
    <property type="match status" value="1"/>
</dbReference>
<organism evidence="4 5">
    <name type="scientific">Photobacterium aphoticum</name>
    <dbReference type="NCBI Taxonomy" id="754436"/>
    <lineage>
        <taxon>Bacteria</taxon>
        <taxon>Pseudomonadati</taxon>
        <taxon>Pseudomonadota</taxon>
        <taxon>Gammaproteobacteria</taxon>
        <taxon>Vibrionales</taxon>
        <taxon>Vibrionaceae</taxon>
        <taxon>Photobacterium</taxon>
    </lineage>
</organism>
<dbReference type="Pfam" id="PF01773">
    <property type="entry name" value="Nucleos_tra2_N"/>
    <property type="match status" value="1"/>
</dbReference>
<evidence type="ECO:0000256" key="1">
    <source>
        <dbReference type="SAM" id="Phobius"/>
    </source>
</evidence>
<keyword evidence="1" id="KW-0812">Transmembrane</keyword>
<dbReference type="AlphaFoldDB" id="A0A090QZ16"/>
<evidence type="ECO:0000313" key="5">
    <source>
        <dbReference type="Proteomes" id="UP000029227"/>
    </source>
</evidence>
<protein>
    <submittedName>
        <fullName evidence="4">Nucleoside permease NupC</fullName>
    </submittedName>
</protein>
<dbReference type="Proteomes" id="UP000029227">
    <property type="component" value="Unassembled WGS sequence"/>
</dbReference>
<dbReference type="GO" id="GO:0015293">
    <property type="term" value="F:symporter activity"/>
    <property type="evidence" value="ECO:0007669"/>
    <property type="project" value="TreeGrafter"/>
</dbReference>
<feature type="transmembrane region" description="Helical" evidence="1">
    <location>
        <begin position="87"/>
        <end position="118"/>
    </location>
</feature>
<keyword evidence="1" id="KW-0472">Membrane</keyword>
<sequence>MHVLSGVIGVLILIGLAYLLSEQRSRINWRTVLGALAIQVTFASIVLYSPMGRDALTGFSNVVQDVINYSNNGIDFLFGGLVSDKMFALFGGGGFVFALRVLPVVVFFSALVSVLYYFGIMQFIVNTLGRALSYALGTSRPESISATANIFLGISEAPLTIRPYLKSMTPFTVFRGNGRRHGIRSGFGTGWLRTDGYSSGLLVGGVFHGGTGGSSYGEADHS</sequence>
<accession>A0A090QZ16</accession>
<dbReference type="InterPro" id="IPR008276">
    <property type="entry name" value="C_nuclsd_transpt"/>
</dbReference>
<feature type="domain" description="Nucleoside transporter/FeoB GTPase Gate" evidence="3">
    <location>
        <begin position="98"/>
        <end position="168"/>
    </location>
</feature>